<keyword evidence="5" id="KW-1185">Reference proteome</keyword>
<dbReference type="PROSITE" id="PS51462">
    <property type="entry name" value="NUDIX"/>
    <property type="match status" value="1"/>
</dbReference>
<evidence type="ECO:0000256" key="1">
    <source>
        <dbReference type="ARBA" id="ARBA00001946"/>
    </source>
</evidence>
<name>A0A7R6P711_9GAMM</name>
<dbReference type="SUPFAM" id="SSF55811">
    <property type="entry name" value="Nudix"/>
    <property type="match status" value="1"/>
</dbReference>
<evidence type="ECO:0000259" key="3">
    <source>
        <dbReference type="PROSITE" id="PS51462"/>
    </source>
</evidence>
<dbReference type="Proteomes" id="UP000595332">
    <property type="component" value="Chromosome"/>
</dbReference>
<evidence type="ECO:0000313" key="5">
    <source>
        <dbReference type="Proteomes" id="UP000595332"/>
    </source>
</evidence>
<dbReference type="KEGG" id="njp:NEJAP_0472"/>
<dbReference type="PANTHER" id="PTHR43222:SF2">
    <property type="entry name" value="NUDIX HYDROLASE 23, CHLOROPLASTIC"/>
    <property type="match status" value="1"/>
</dbReference>
<dbReference type="PROSITE" id="PS00893">
    <property type="entry name" value="NUDIX_BOX"/>
    <property type="match status" value="1"/>
</dbReference>
<dbReference type="Pfam" id="PF00293">
    <property type="entry name" value="NUDIX"/>
    <property type="match status" value="1"/>
</dbReference>
<dbReference type="AlphaFoldDB" id="A0A7R6P711"/>
<dbReference type="RefSeq" id="WP_201349132.1">
    <property type="nucleotide sequence ID" value="NZ_AP014546.1"/>
</dbReference>
<dbReference type="Gene3D" id="3.90.79.10">
    <property type="entry name" value="Nucleoside Triphosphate Pyrophosphohydrolase"/>
    <property type="match status" value="1"/>
</dbReference>
<dbReference type="InterPro" id="IPR029401">
    <property type="entry name" value="Nudix_N"/>
</dbReference>
<dbReference type="InterPro" id="IPR015797">
    <property type="entry name" value="NUDIX_hydrolase-like_dom_sf"/>
</dbReference>
<comment type="cofactor">
    <cofactor evidence="1">
        <name>Mg(2+)</name>
        <dbReference type="ChEBI" id="CHEBI:18420"/>
    </cofactor>
</comment>
<keyword evidence="2" id="KW-0378">Hydrolase</keyword>
<protein>
    <submittedName>
        <fullName evidence="4">ADP-ribose pyrophosphatase</fullName>
    </submittedName>
</protein>
<evidence type="ECO:0000256" key="2">
    <source>
        <dbReference type="ARBA" id="ARBA00022801"/>
    </source>
</evidence>
<proteinExistence type="predicted"/>
<dbReference type="PANTHER" id="PTHR43222">
    <property type="entry name" value="NUDIX HYDROLASE 23"/>
    <property type="match status" value="1"/>
</dbReference>
<dbReference type="InterPro" id="IPR020084">
    <property type="entry name" value="NUDIX_hydrolase_CS"/>
</dbReference>
<evidence type="ECO:0000313" key="4">
    <source>
        <dbReference type="EMBL" id="BBB28429.1"/>
    </source>
</evidence>
<dbReference type="GO" id="GO:0016787">
    <property type="term" value="F:hydrolase activity"/>
    <property type="evidence" value="ECO:0007669"/>
    <property type="project" value="UniProtKB-KW"/>
</dbReference>
<dbReference type="EMBL" id="AP014546">
    <property type="protein sequence ID" value="BBB28429.1"/>
    <property type="molecule type" value="Genomic_DNA"/>
</dbReference>
<accession>A0A7R6P711</accession>
<sequence>MKYCSECGNKVSYYTPEGDNRPRHNCHFCQIIHYSNPNIVAGCLPVYQKNKILLCKRAIEPRRGYWTLPAGYMENNESVEAAALRETREEANAEVNIISLYTLTSIVHASQVQMLFLAELPTPEFSSGIESLDVQLFSFEDIPWNQLAFQTIKNALTFYIEDYKAGKFPLHNVVLKAPPKQLIKP</sequence>
<dbReference type="Gene3D" id="2.20.70.10">
    <property type="match status" value="1"/>
</dbReference>
<organism evidence="4 5">
    <name type="scientific">Neptunomonas japonica JAMM 1380</name>
    <dbReference type="NCBI Taxonomy" id="1441457"/>
    <lineage>
        <taxon>Bacteria</taxon>
        <taxon>Pseudomonadati</taxon>
        <taxon>Pseudomonadota</taxon>
        <taxon>Gammaproteobacteria</taxon>
        <taxon>Oceanospirillales</taxon>
        <taxon>Oceanospirillaceae</taxon>
        <taxon>Neptunomonas</taxon>
    </lineage>
</organism>
<dbReference type="Pfam" id="PF14803">
    <property type="entry name" value="Zn_ribbon_Nudix"/>
    <property type="match status" value="1"/>
</dbReference>
<feature type="domain" description="Nudix hydrolase" evidence="3">
    <location>
        <begin position="36"/>
        <end position="160"/>
    </location>
</feature>
<gene>
    <name evidence="4" type="ORF">NEJAP_0472</name>
</gene>
<reference evidence="4 5" key="1">
    <citation type="journal article" date="2008" name="Int. J. Syst. Evol. Microbiol.">
        <title>Neptunomonas japonica sp. nov., an Osedax japonicus symbiont-like bacterium isolated from sediment adjacent to sperm whale carcasses off Kagoshima, Japan.</title>
        <authorList>
            <person name="Miyazaki M."/>
            <person name="Nogi Y."/>
            <person name="Fujiwara Y."/>
            <person name="Kawato M."/>
            <person name="Kubokawa K."/>
            <person name="Horikoshi K."/>
        </authorList>
    </citation>
    <scope>NUCLEOTIDE SEQUENCE [LARGE SCALE GENOMIC DNA]</scope>
    <source>
        <strain evidence="4 5">JAMM 1380</strain>
    </source>
</reference>
<dbReference type="InterPro" id="IPR000086">
    <property type="entry name" value="NUDIX_hydrolase_dom"/>
</dbReference>
<dbReference type="CDD" id="cd04511">
    <property type="entry name" value="NUDIX_Hydrolase"/>
    <property type="match status" value="1"/>
</dbReference>